<keyword evidence="2" id="KW-0418">Kinase</keyword>
<comment type="similarity">
    <text evidence="1">Belongs to the ROK (NagC/XylR) family.</text>
</comment>
<dbReference type="InterPro" id="IPR043129">
    <property type="entry name" value="ATPase_NBD"/>
</dbReference>
<dbReference type="SUPFAM" id="SSF53067">
    <property type="entry name" value="Actin-like ATPase domain"/>
    <property type="match status" value="1"/>
</dbReference>
<keyword evidence="3" id="KW-1185">Reference proteome</keyword>
<name>A0A285ZSA6_9SPHI</name>
<protein>
    <submittedName>
        <fullName evidence="2">Glucokinase</fullName>
    </submittedName>
</protein>
<dbReference type="AlphaFoldDB" id="A0A285ZSA6"/>
<dbReference type="RefSeq" id="WP_097128750.1">
    <property type="nucleotide sequence ID" value="NZ_OCMT01000001.1"/>
</dbReference>
<dbReference type="Gene3D" id="3.30.420.40">
    <property type="match status" value="2"/>
</dbReference>
<evidence type="ECO:0000256" key="1">
    <source>
        <dbReference type="ARBA" id="ARBA00006479"/>
    </source>
</evidence>
<dbReference type="EMBL" id="OCMT01000001">
    <property type="protein sequence ID" value="SOD12507.1"/>
    <property type="molecule type" value="Genomic_DNA"/>
</dbReference>
<keyword evidence="2" id="KW-0808">Transferase</keyword>
<evidence type="ECO:0000313" key="3">
    <source>
        <dbReference type="Proteomes" id="UP000219281"/>
    </source>
</evidence>
<dbReference type="Pfam" id="PF00480">
    <property type="entry name" value="ROK"/>
    <property type="match status" value="1"/>
</dbReference>
<reference evidence="3" key="1">
    <citation type="submission" date="2017-09" db="EMBL/GenBank/DDBJ databases">
        <authorList>
            <person name="Varghese N."/>
            <person name="Submissions S."/>
        </authorList>
    </citation>
    <scope>NUCLEOTIDE SEQUENCE [LARGE SCALE GENOMIC DNA]</scope>
    <source>
        <strain evidence="3">CGMCC 1.12803</strain>
    </source>
</reference>
<dbReference type="GO" id="GO:0016301">
    <property type="term" value="F:kinase activity"/>
    <property type="evidence" value="ECO:0007669"/>
    <property type="project" value="UniProtKB-KW"/>
</dbReference>
<accession>A0A285ZSA6</accession>
<evidence type="ECO:0000313" key="2">
    <source>
        <dbReference type="EMBL" id="SOD12507.1"/>
    </source>
</evidence>
<dbReference type="PANTHER" id="PTHR18964">
    <property type="entry name" value="ROK (REPRESSOR, ORF, KINASE) FAMILY"/>
    <property type="match status" value="1"/>
</dbReference>
<dbReference type="PANTHER" id="PTHR18964:SF149">
    <property type="entry name" value="BIFUNCTIONAL UDP-N-ACETYLGLUCOSAMINE 2-EPIMERASE_N-ACETYLMANNOSAMINE KINASE"/>
    <property type="match status" value="1"/>
</dbReference>
<organism evidence="2 3">
    <name type="scientific">Pedobacter xixiisoli</name>
    <dbReference type="NCBI Taxonomy" id="1476464"/>
    <lineage>
        <taxon>Bacteria</taxon>
        <taxon>Pseudomonadati</taxon>
        <taxon>Bacteroidota</taxon>
        <taxon>Sphingobacteriia</taxon>
        <taxon>Sphingobacteriales</taxon>
        <taxon>Sphingobacteriaceae</taxon>
        <taxon>Pedobacter</taxon>
    </lineage>
</organism>
<dbReference type="Proteomes" id="UP000219281">
    <property type="component" value="Unassembled WGS sequence"/>
</dbReference>
<sequence>MGELVLSADIGGSHITTVMMDVENRIEVPDTWFRTRLDSTASAQEIIGNWSNAINTSIALKNITPSKICLAMPGPMDYKKGISLIQSQDKYRELYNLNLKDKLGERLNFNPKNIHFSNDAACFLKGELFCGSLSGFSEAIGLTLGTGLGTSHIEKGIAHDSNLWKMPFLDGIAEDYISTRWFTKRFEELTGKSVKDVKEIIDEHKNSDHFKTLFSEFSSNLAKFIYRFAQSKKPLAAVIGGNIANAEAYFLADTRKHLFEMMGYSLPVKKSILGEKSILWGAATSH</sequence>
<proteinExistence type="inferred from homology"/>
<gene>
    <name evidence="2" type="ORF">SAMN06297358_0705</name>
</gene>
<dbReference type="InterPro" id="IPR000600">
    <property type="entry name" value="ROK"/>
</dbReference>
<dbReference type="OrthoDB" id="49666at2"/>